<dbReference type="Proteomes" id="UP001174205">
    <property type="component" value="Unassembled WGS sequence"/>
</dbReference>
<keyword evidence="2" id="KW-0812">Transmembrane</keyword>
<accession>A0ABT8J6H5</accession>
<evidence type="ECO:0000313" key="3">
    <source>
        <dbReference type="EMBL" id="MDN4599864.1"/>
    </source>
</evidence>
<evidence type="ECO:0000313" key="4">
    <source>
        <dbReference type="Proteomes" id="UP001174205"/>
    </source>
</evidence>
<proteinExistence type="predicted"/>
<dbReference type="EMBL" id="JAROCD010000001">
    <property type="protein sequence ID" value="MDN4599864.1"/>
    <property type="molecule type" value="Genomic_DNA"/>
</dbReference>
<feature type="transmembrane region" description="Helical" evidence="2">
    <location>
        <begin position="6"/>
        <end position="29"/>
    </location>
</feature>
<evidence type="ECO:0000256" key="2">
    <source>
        <dbReference type="SAM" id="Phobius"/>
    </source>
</evidence>
<comment type="caution">
    <text evidence="3">The sequence shown here is derived from an EMBL/GenBank/DDBJ whole genome shotgun (WGS) entry which is preliminary data.</text>
</comment>
<feature type="region of interest" description="Disordered" evidence="1">
    <location>
        <begin position="30"/>
        <end position="181"/>
    </location>
</feature>
<feature type="compositionally biased region" description="Polar residues" evidence="1">
    <location>
        <begin position="162"/>
        <end position="174"/>
    </location>
</feature>
<keyword evidence="2" id="KW-1133">Transmembrane helix</keyword>
<feature type="compositionally biased region" description="Basic and acidic residues" evidence="1">
    <location>
        <begin position="124"/>
        <end position="148"/>
    </location>
</feature>
<protein>
    <submittedName>
        <fullName evidence="3">Uncharacterized protein</fullName>
    </submittedName>
</protein>
<keyword evidence="4" id="KW-1185">Reference proteome</keyword>
<name>A0ABT8J6H5_9BACL</name>
<keyword evidence="2" id="KW-0472">Membrane</keyword>
<sequence>MGLFEWIFNNLYIVAVIGFALFSFLGRAAKSADPNKKRQNNGMPTFGGTGDSDQSDRSPAQTFPKKTASTEAAGETRYDEPYENQYDEPYENQYDEGRYDQPYSGPQASSRPSDEVGSRNFSGEMERSLDQQKKEFERQQRLIQERLNRFSSSNKPVVADSSWDQVESSESGNSHLRPEDIRTGVLWAEVLGAPRSKQPFGSRGKL</sequence>
<dbReference type="RefSeq" id="WP_301243735.1">
    <property type="nucleotide sequence ID" value="NZ_JAROCD010000001.1"/>
</dbReference>
<gene>
    <name evidence="3" type="ORF">P5G61_01375</name>
</gene>
<feature type="compositionally biased region" description="Acidic residues" evidence="1">
    <location>
        <begin position="81"/>
        <end position="94"/>
    </location>
</feature>
<reference evidence="3" key="1">
    <citation type="submission" date="2023-03" db="EMBL/GenBank/DDBJ databases">
        <title>MT1 and MT2 Draft Genomes of Novel Species.</title>
        <authorList>
            <person name="Venkateswaran K."/>
        </authorList>
    </citation>
    <scope>NUCLEOTIDE SEQUENCE</scope>
    <source>
        <strain evidence="3">F6_3S_P_1C</strain>
    </source>
</reference>
<evidence type="ECO:0000256" key="1">
    <source>
        <dbReference type="SAM" id="MobiDB-lite"/>
    </source>
</evidence>
<organism evidence="3 4">
    <name type="scientific">Paenibacillus vandeheii</name>
    <dbReference type="NCBI Taxonomy" id="3035917"/>
    <lineage>
        <taxon>Bacteria</taxon>
        <taxon>Bacillati</taxon>
        <taxon>Bacillota</taxon>
        <taxon>Bacilli</taxon>
        <taxon>Bacillales</taxon>
        <taxon>Paenibacillaceae</taxon>
        <taxon>Paenibacillus</taxon>
    </lineage>
</organism>